<dbReference type="AlphaFoldDB" id="A0A0G1NXK8"/>
<feature type="transmembrane region" description="Helical" evidence="1">
    <location>
        <begin position="64"/>
        <end position="84"/>
    </location>
</feature>
<name>A0A0G1NXK8_9BACT</name>
<reference evidence="2 3" key="1">
    <citation type="journal article" date="2015" name="Nature">
        <title>rRNA introns, odd ribosomes, and small enigmatic genomes across a large radiation of phyla.</title>
        <authorList>
            <person name="Brown C.T."/>
            <person name="Hug L.A."/>
            <person name="Thomas B.C."/>
            <person name="Sharon I."/>
            <person name="Castelle C.J."/>
            <person name="Singh A."/>
            <person name="Wilkins M.J."/>
            <person name="Williams K.H."/>
            <person name="Banfield J.F."/>
        </authorList>
    </citation>
    <scope>NUCLEOTIDE SEQUENCE [LARGE SCALE GENOMIC DNA]</scope>
</reference>
<dbReference type="Proteomes" id="UP000034175">
    <property type="component" value="Unassembled WGS sequence"/>
</dbReference>
<gene>
    <name evidence="2" type="ORF">UX39_C0029G0004</name>
</gene>
<dbReference type="SUPFAM" id="SSF49464">
    <property type="entry name" value="Carboxypeptidase regulatory domain-like"/>
    <property type="match status" value="1"/>
</dbReference>
<dbReference type="EMBL" id="LCMA01000029">
    <property type="protein sequence ID" value="KKU25434.1"/>
    <property type="molecule type" value="Genomic_DNA"/>
</dbReference>
<comment type="caution">
    <text evidence="2">The sequence shown here is derived from an EMBL/GenBank/DDBJ whole genome shotgun (WGS) entry which is preliminary data.</text>
</comment>
<evidence type="ECO:0000256" key="1">
    <source>
        <dbReference type="SAM" id="Phobius"/>
    </source>
</evidence>
<keyword evidence="1" id="KW-0472">Membrane</keyword>
<dbReference type="Gene3D" id="2.60.40.1120">
    <property type="entry name" value="Carboxypeptidase-like, regulatory domain"/>
    <property type="match status" value="1"/>
</dbReference>
<protein>
    <recommendedName>
        <fullName evidence="4">Carboxypeptidase regulatory-like domain-containing protein</fullName>
    </recommendedName>
</protein>
<dbReference type="InterPro" id="IPR008969">
    <property type="entry name" value="CarboxyPept-like_regulatory"/>
</dbReference>
<evidence type="ECO:0000313" key="3">
    <source>
        <dbReference type="Proteomes" id="UP000034175"/>
    </source>
</evidence>
<keyword evidence="1" id="KW-1133">Transmembrane helix</keyword>
<evidence type="ECO:0000313" key="2">
    <source>
        <dbReference type="EMBL" id="KKU25434.1"/>
    </source>
</evidence>
<organism evidence="2 3">
    <name type="scientific">Candidatus Magasanikbacteria bacterium GW2011_GWA2_46_17</name>
    <dbReference type="NCBI Taxonomy" id="1619042"/>
    <lineage>
        <taxon>Bacteria</taxon>
        <taxon>Candidatus Magasanikiibacteriota</taxon>
    </lineage>
</organism>
<evidence type="ECO:0008006" key="4">
    <source>
        <dbReference type="Google" id="ProtNLM"/>
    </source>
</evidence>
<dbReference type="InterPro" id="IPR012902">
    <property type="entry name" value="N_methyl_site"/>
</dbReference>
<keyword evidence="1" id="KW-0812">Transmembrane</keyword>
<sequence>MYSQKAWLQARRGFTPLEVKRQGRLPRPSENSKHRVFFRSTPGVDGQFSDGLGLLTGFTLIESLVGIAVFIIITVSVYQAYAATMNAVRASRLKITATALANEQFEIIRNLPYDDVGVIGGIPNGKIPYIQNLVRDGTGFQTKTAIRNIDDPFDGTIGGLPNDLSPADYRLAELEISCPSCRNFTPLIFTTHIGPRALESASTNGALFVRAFDAVGQPVAEANVHIENNQAVPAIIIDDTTNNDGFLQIVDAPPGVEVYEITVSKSGYSTDQTYLTGAPGNPNPTKPHATVALQQLTQISFAIDRTSVLDVSSVTDICIPVPLIDFSLFGSKLIGTGPDVLKYSAPHLTDGAGRKTIPDLEWDTYNLNLTDGAYDLAGTIPLLPLALNPNVNQDFKLIVAPKNPNSVLVTVKDASTQLPLSDAAVRLEKTSYDTTLITGRGFIRQTDWSGGGGQTDFIDPAKYFDSDGNIDMANPAGEIKLWKQFGIEYVPQGYLISSAFDTGSAGNFHQILWQPQDQPPATGPDSVRFRIATNNNKTSWNFLGPDGTTDTFYTLANQNINSLHNGDRYLRYKTLLQTASTTWTPTVSDISFTFTSSCVPPGQVFFTGLGAGGYTLTVSKAGYQPFTDTITVSSPWQQREVILSP</sequence>
<accession>A0A0G1NXK8</accession>
<proteinExistence type="predicted"/>
<dbReference type="PROSITE" id="PS00409">
    <property type="entry name" value="PROKAR_NTER_METHYL"/>
    <property type="match status" value="1"/>
</dbReference>